<feature type="domain" description="HTH rpiR-type" evidence="4">
    <location>
        <begin position="4"/>
        <end position="80"/>
    </location>
</feature>
<name>A0ABT1Z8L3_9ACTN</name>
<keyword evidence="1" id="KW-0805">Transcription regulation</keyword>
<dbReference type="PROSITE" id="PS51464">
    <property type="entry name" value="SIS"/>
    <property type="match status" value="1"/>
</dbReference>
<dbReference type="PANTHER" id="PTHR30514:SF1">
    <property type="entry name" value="HTH-TYPE TRANSCRIPTIONAL REGULATOR HEXR-RELATED"/>
    <property type="match status" value="1"/>
</dbReference>
<evidence type="ECO:0000259" key="5">
    <source>
        <dbReference type="PROSITE" id="PS51464"/>
    </source>
</evidence>
<protein>
    <submittedName>
        <fullName evidence="6">MurR/RpiR family transcriptional regulator</fullName>
    </submittedName>
</protein>
<dbReference type="InterPro" id="IPR001347">
    <property type="entry name" value="SIS_dom"/>
</dbReference>
<dbReference type="PANTHER" id="PTHR30514">
    <property type="entry name" value="GLUCOKINASE"/>
    <property type="match status" value="1"/>
</dbReference>
<gene>
    <name evidence="6" type="ORF">NVS32_06305</name>
</gene>
<evidence type="ECO:0000256" key="2">
    <source>
        <dbReference type="ARBA" id="ARBA00023125"/>
    </source>
</evidence>
<evidence type="ECO:0000256" key="3">
    <source>
        <dbReference type="ARBA" id="ARBA00023163"/>
    </source>
</evidence>
<keyword evidence="7" id="KW-1185">Reference proteome</keyword>
<dbReference type="InterPro" id="IPR009057">
    <property type="entry name" value="Homeodomain-like_sf"/>
</dbReference>
<evidence type="ECO:0000313" key="7">
    <source>
        <dbReference type="Proteomes" id="UP001204320"/>
    </source>
</evidence>
<evidence type="ECO:0000259" key="4">
    <source>
        <dbReference type="PROSITE" id="PS51071"/>
    </source>
</evidence>
<dbReference type="Pfam" id="PF01380">
    <property type="entry name" value="SIS"/>
    <property type="match status" value="1"/>
</dbReference>
<dbReference type="InterPro" id="IPR035472">
    <property type="entry name" value="RpiR-like_SIS"/>
</dbReference>
<dbReference type="Gene3D" id="3.40.50.10490">
    <property type="entry name" value="Glucose-6-phosphate isomerase like protein, domain 1"/>
    <property type="match status" value="1"/>
</dbReference>
<dbReference type="PROSITE" id="PS51071">
    <property type="entry name" value="HTH_RPIR"/>
    <property type="match status" value="1"/>
</dbReference>
<dbReference type="InterPro" id="IPR036388">
    <property type="entry name" value="WH-like_DNA-bd_sf"/>
</dbReference>
<dbReference type="CDD" id="cd05013">
    <property type="entry name" value="SIS_RpiR"/>
    <property type="match status" value="1"/>
</dbReference>
<dbReference type="PROSITE" id="PS00356">
    <property type="entry name" value="HTH_LACI_1"/>
    <property type="match status" value="1"/>
</dbReference>
<accession>A0ABT1Z8L3</accession>
<sequence>MEQRDVIALLKENRDSATVTERNAIDYVLSHPEEVMGMSIHELADASFVSSSTISRMCRHLGLSGYRQFQRSLVFELARRRDSERTSIGDISPKDSVRQTILKVTRKNMESLAITEKLNDVEAIETCVAMMSDSETINLFGMGSSLLSARDLYYKLIRANVRCNINDDWHVQLVNATNMGEGDLAIAFSYSGLTHEVISCSRRAKKRGARLIAITRAGHDSELVRLADQTLYVASTESIFRSSASASRISQLDIVDILFTAYVNRNYERCSEWFERNYIER</sequence>
<organism evidence="6 7">
    <name type="scientific">Tractidigestivibacter montrealensis</name>
    <dbReference type="NCBI Taxonomy" id="2972466"/>
    <lineage>
        <taxon>Bacteria</taxon>
        <taxon>Bacillati</taxon>
        <taxon>Actinomycetota</taxon>
        <taxon>Coriobacteriia</taxon>
        <taxon>Coriobacteriales</taxon>
        <taxon>Atopobiaceae</taxon>
        <taxon>Tractidigestivibacter</taxon>
    </lineage>
</organism>
<dbReference type="Pfam" id="PF01418">
    <property type="entry name" value="HTH_6"/>
    <property type="match status" value="1"/>
</dbReference>
<dbReference type="SUPFAM" id="SSF46689">
    <property type="entry name" value="Homeodomain-like"/>
    <property type="match status" value="1"/>
</dbReference>
<dbReference type="RefSeq" id="WP_118110908.1">
    <property type="nucleotide sequence ID" value="NZ_JANSKA010000004.1"/>
</dbReference>
<keyword evidence="2" id="KW-0238">DNA-binding</keyword>
<proteinExistence type="predicted"/>
<evidence type="ECO:0000313" key="6">
    <source>
        <dbReference type="EMBL" id="MCR9036560.1"/>
    </source>
</evidence>
<comment type="caution">
    <text evidence="6">The sequence shown here is derived from an EMBL/GenBank/DDBJ whole genome shotgun (WGS) entry which is preliminary data.</text>
</comment>
<dbReference type="EMBL" id="JANSKA010000004">
    <property type="protein sequence ID" value="MCR9036560.1"/>
    <property type="molecule type" value="Genomic_DNA"/>
</dbReference>
<dbReference type="InterPro" id="IPR046348">
    <property type="entry name" value="SIS_dom_sf"/>
</dbReference>
<keyword evidence="3" id="KW-0804">Transcription</keyword>
<dbReference type="InterPro" id="IPR000281">
    <property type="entry name" value="HTH_RpiR"/>
</dbReference>
<reference evidence="6 7" key="1">
    <citation type="submission" date="2022-08" db="EMBL/GenBank/DDBJ databases">
        <title>Tractidigestivibacter montrealensis type strain KD21.</title>
        <authorList>
            <person name="Diop K."/>
            <person name="Richard C."/>
            <person name="Routy B."/>
        </authorList>
    </citation>
    <scope>NUCLEOTIDE SEQUENCE [LARGE SCALE GENOMIC DNA]</scope>
    <source>
        <strain evidence="6 7">KD21</strain>
    </source>
</reference>
<feature type="domain" description="SIS" evidence="5">
    <location>
        <begin position="127"/>
        <end position="268"/>
    </location>
</feature>
<dbReference type="SUPFAM" id="SSF53697">
    <property type="entry name" value="SIS domain"/>
    <property type="match status" value="1"/>
</dbReference>
<dbReference type="Proteomes" id="UP001204320">
    <property type="component" value="Unassembled WGS sequence"/>
</dbReference>
<dbReference type="InterPro" id="IPR047640">
    <property type="entry name" value="RpiR-like"/>
</dbReference>
<evidence type="ECO:0000256" key="1">
    <source>
        <dbReference type="ARBA" id="ARBA00023015"/>
    </source>
</evidence>
<dbReference type="Gene3D" id="1.10.10.10">
    <property type="entry name" value="Winged helix-like DNA-binding domain superfamily/Winged helix DNA-binding domain"/>
    <property type="match status" value="1"/>
</dbReference>